<dbReference type="EMBL" id="FNBI01000003">
    <property type="protein sequence ID" value="SDF45327.1"/>
    <property type="molecule type" value="Genomic_DNA"/>
</dbReference>
<evidence type="ECO:0000256" key="2">
    <source>
        <dbReference type="ARBA" id="ARBA00009142"/>
    </source>
</evidence>
<evidence type="ECO:0000256" key="9">
    <source>
        <dbReference type="SAM" id="SignalP"/>
    </source>
</evidence>
<proteinExistence type="inferred from homology"/>
<feature type="signal peptide" evidence="9">
    <location>
        <begin position="1"/>
        <end position="24"/>
    </location>
</feature>
<organism evidence="11 12">
    <name type="scientific">Sphingomonas carotinifaciens</name>
    <dbReference type="NCBI Taxonomy" id="1166323"/>
    <lineage>
        <taxon>Bacteria</taxon>
        <taxon>Pseudomonadati</taxon>
        <taxon>Pseudomonadota</taxon>
        <taxon>Alphaproteobacteria</taxon>
        <taxon>Sphingomonadales</taxon>
        <taxon>Sphingomonadaceae</taxon>
        <taxon>Sphingomonas</taxon>
    </lineage>
</organism>
<dbReference type="InterPro" id="IPR052017">
    <property type="entry name" value="TSUP"/>
</dbReference>
<dbReference type="PANTHER" id="PTHR30269">
    <property type="entry name" value="TRANSMEMBRANE PROTEIN YFCA"/>
    <property type="match status" value="1"/>
</dbReference>
<comment type="subcellular location">
    <subcellularLocation>
        <location evidence="1 8">Cell membrane</location>
        <topology evidence="1 8">Multi-pass membrane protein</topology>
    </subcellularLocation>
</comment>
<feature type="chain" id="PRO_5044058390" description="Probable membrane transporter protein" evidence="9">
    <location>
        <begin position="25"/>
        <end position="252"/>
    </location>
</feature>
<evidence type="ECO:0000256" key="8">
    <source>
        <dbReference type="RuleBase" id="RU363041"/>
    </source>
</evidence>
<name>A0A1G7L723_9SPHN</name>
<keyword evidence="4 8" id="KW-1003">Cell membrane</keyword>
<evidence type="ECO:0000256" key="6">
    <source>
        <dbReference type="ARBA" id="ARBA00022989"/>
    </source>
</evidence>
<dbReference type="GO" id="GO:0005886">
    <property type="term" value="C:plasma membrane"/>
    <property type="evidence" value="ECO:0007669"/>
    <property type="project" value="UniProtKB-SubCell"/>
</dbReference>
<evidence type="ECO:0000313" key="12">
    <source>
        <dbReference type="Proteomes" id="UP000323502"/>
    </source>
</evidence>
<keyword evidence="6 8" id="KW-1133">Transmembrane helix</keyword>
<evidence type="ECO:0000313" key="10">
    <source>
        <dbReference type="EMBL" id="MWC43420.1"/>
    </source>
</evidence>
<accession>A0A1G7L723</accession>
<dbReference type="InterPro" id="IPR002781">
    <property type="entry name" value="TM_pro_TauE-like"/>
</dbReference>
<dbReference type="Proteomes" id="UP000323502">
    <property type="component" value="Unassembled WGS sequence"/>
</dbReference>
<evidence type="ECO:0000256" key="7">
    <source>
        <dbReference type="ARBA" id="ARBA00023136"/>
    </source>
</evidence>
<sequence length="252" mass="25724">MTVIEAAVLAAAAGLLGGAMNALAGGGTFATMPTLIALGLPSPIANATSNVALQPGAIASAWTYRHGLAPLGGLSVRLLSAVTFVGGIVGSLLLVSTPTRVFDIVIPWLLLVATLAIGIGPRAAVWLQARTTIGPRTLIAAQGMLGIYGGYFGGGVGLMMTATYGLLAGAAPHQMMAPRTLMLAMANAAATLIFVLSGMVRWHACVPMLLGAVLGGWLGARVGQRLSPGLIRGWTLLITAVTTIVFFYRAYT</sequence>
<keyword evidence="9" id="KW-0732">Signal</keyword>
<keyword evidence="3" id="KW-0813">Transport</keyword>
<feature type="transmembrane region" description="Helical" evidence="8">
    <location>
        <begin position="230"/>
        <end position="251"/>
    </location>
</feature>
<dbReference type="Proteomes" id="UP000436801">
    <property type="component" value="Unassembled WGS sequence"/>
</dbReference>
<evidence type="ECO:0000313" key="13">
    <source>
        <dbReference type="Proteomes" id="UP000436801"/>
    </source>
</evidence>
<keyword evidence="12" id="KW-1185">Reference proteome</keyword>
<dbReference type="OrthoDB" id="7582411at2"/>
<evidence type="ECO:0000256" key="4">
    <source>
        <dbReference type="ARBA" id="ARBA00022475"/>
    </source>
</evidence>
<reference evidence="11 12" key="1">
    <citation type="submission" date="2016-10" db="EMBL/GenBank/DDBJ databases">
        <authorList>
            <person name="Varghese N."/>
            <person name="Submissions S."/>
        </authorList>
    </citation>
    <scope>NUCLEOTIDE SEQUENCE [LARGE SCALE GENOMIC DNA]</scope>
    <source>
        <strain evidence="11 12">S7-754</strain>
    </source>
</reference>
<dbReference type="EMBL" id="WSUT01000005">
    <property type="protein sequence ID" value="MWC43420.1"/>
    <property type="molecule type" value="Genomic_DNA"/>
</dbReference>
<feature type="transmembrane region" description="Helical" evidence="8">
    <location>
        <begin position="181"/>
        <end position="200"/>
    </location>
</feature>
<dbReference type="AlphaFoldDB" id="A0A1G7L723"/>
<feature type="transmembrane region" description="Helical" evidence="8">
    <location>
        <begin position="147"/>
        <end position="169"/>
    </location>
</feature>
<evidence type="ECO:0000256" key="3">
    <source>
        <dbReference type="ARBA" id="ARBA00022448"/>
    </source>
</evidence>
<keyword evidence="7 8" id="KW-0472">Membrane</keyword>
<reference evidence="10 13" key="2">
    <citation type="submission" date="2019-12" db="EMBL/GenBank/DDBJ databases">
        <authorList>
            <person name="Zheng J."/>
        </authorList>
    </citation>
    <scope>NUCLEOTIDE SEQUENCE [LARGE SCALE GENOMIC DNA]</scope>
    <source>
        <strain evidence="10 13">DSM 27347</strain>
    </source>
</reference>
<evidence type="ECO:0000256" key="1">
    <source>
        <dbReference type="ARBA" id="ARBA00004651"/>
    </source>
</evidence>
<keyword evidence="5 8" id="KW-0812">Transmembrane</keyword>
<dbReference type="PANTHER" id="PTHR30269:SF0">
    <property type="entry name" value="MEMBRANE TRANSPORTER PROTEIN YFCA-RELATED"/>
    <property type="match status" value="1"/>
</dbReference>
<protein>
    <recommendedName>
        <fullName evidence="8">Probable membrane transporter protein</fullName>
    </recommendedName>
</protein>
<gene>
    <name evidence="10" type="ORF">GQR91_07085</name>
    <name evidence="11" type="ORF">SAMN05216557_103405</name>
</gene>
<dbReference type="Pfam" id="PF01925">
    <property type="entry name" value="TauE"/>
    <property type="match status" value="1"/>
</dbReference>
<dbReference type="RefSeq" id="WP_149682284.1">
    <property type="nucleotide sequence ID" value="NZ_FNBI01000003.1"/>
</dbReference>
<evidence type="ECO:0000256" key="5">
    <source>
        <dbReference type="ARBA" id="ARBA00022692"/>
    </source>
</evidence>
<feature type="transmembrane region" description="Helical" evidence="8">
    <location>
        <begin position="108"/>
        <end position="127"/>
    </location>
</feature>
<feature type="transmembrane region" description="Helical" evidence="8">
    <location>
        <begin position="74"/>
        <end position="96"/>
    </location>
</feature>
<comment type="similarity">
    <text evidence="2 8">Belongs to the 4-toluene sulfonate uptake permease (TSUP) (TC 2.A.102) family.</text>
</comment>
<evidence type="ECO:0000313" key="11">
    <source>
        <dbReference type="EMBL" id="SDF45327.1"/>
    </source>
</evidence>